<evidence type="ECO:0000313" key="2">
    <source>
        <dbReference type="Proteomes" id="UP000008062"/>
    </source>
</evidence>
<dbReference type="SUPFAM" id="SSF56112">
    <property type="entry name" value="Protein kinase-like (PK-like)"/>
    <property type="match status" value="1"/>
</dbReference>
<evidence type="ECO:0000313" key="1">
    <source>
        <dbReference type="EMBL" id="EGP85951.1"/>
    </source>
</evidence>
<organism evidence="1 2">
    <name type="scientific">Zymoseptoria tritici (strain CBS 115943 / IPO323)</name>
    <name type="common">Speckled leaf blotch fungus</name>
    <name type="synonym">Septoria tritici</name>
    <dbReference type="NCBI Taxonomy" id="336722"/>
    <lineage>
        <taxon>Eukaryota</taxon>
        <taxon>Fungi</taxon>
        <taxon>Dikarya</taxon>
        <taxon>Ascomycota</taxon>
        <taxon>Pezizomycotina</taxon>
        <taxon>Dothideomycetes</taxon>
        <taxon>Dothideomycetidae</taxon>
        <taxon>Mycosphaerellales</taxon>
        <taxon>Mycosphaerellaceae</taxon>
        <taxon>Zymoseptoria</taxon>
    </lineage>
</organism>
<dbReference type="OMA" id="VHTFGFV"/>
<keyword evidence="2" id="KW-1185">Reference proteome</keyword>
<sequence length="510" mass="57511">MEVAGTSLAIVATIDLCLNRYGPQVVALCRTYRDADVQFAERVLQVRSTWKKTSLQLVFVRNIAQELDPDLREIQEETLSILVGRLRLALTRLEGLKVAENGGTRRKLKFAVGKSGLDNIIQDLSDWQARFDPSWLLLLRLGTPIIDDELRKNDLGSEETSSLTLFRKLAANKPMEGNDRPHVSLPPSGLTGVRMQKIAHSTTRFFQQPETGKWLIADNVPCYSKQHQQLVRKNIRTLAQKLSCGDPDRSGLLRCRGFTPSSEQILAGLSSFEMLFYAPQYSIMPPKSLRTSLQAPSRHNLTQRIALARQLARAVSYVHALGFVHKNVRPETIVGFSQPDGTARRFFLVGFEQPRLADGQTMIRGDNEWHRNLYRHPSRQGLRPEETFVMQHDMYSLGVCLLEIGLWQSLVVYDEYDETARPSLSLGVSSSEPDKHQPLAVKARLVQLVEEKLPGLVGEVYSDVVLNCLTCLDEDNVDFGDEVEFVDEDGVLVGVRYIEKVLMKLDEIVV</sequence>
<protein>
    <recommendedName>
        <fullName evidence="3">Protein kinase domain-containing protein</fullName>
    </recommendedName>
</protein>
<dbReference type="STRING" id="336722.F9XF54"/>
<dbReference type="PANTHER" id="PTHR37542:SF1">
    <property type="entry name" value="PRION-INHIBITION AND PROPAGATION HELO DOMAIN-CONTAINING PROTEIN"/>
    <property type="match status" value="1"/>
</dbReference>
<dbReference type="VEuPathDB" id="FungiDB:ZTRI_7.753"/>
<name>F9XF54_ZYMTI</name>
<dbReference type="KEGG" id="ztr:MYCGRDRAFT_45550"/>
<accession>F9XF54</accession>
<dbReference type="GeneID" id="13397628"/>
<proteinExistence type="predicted"/>
<dbReference type="InterPro" id="IPR011009">
    <property type="entry name" value="Kinase-like_dom_sf"/>
</dbReference>
<dbReference type="InParanoid" id="F9XF54"/>
<dbReference type="AlphaFoldDB" id="F9XF54"/>
<dbReference type="eggNOG" id="ENOG502QUMI">
    <property type="taxonomic scope" value="Eukaryota"/>
</dbReference>
<dbReference type="OrthoDB" id="1911848at2759"/>
<reference evidence="1 2" key="1">
    <citation type="journal article" date="2011" name="PLoS Genet.">
        <title>Finished genome of the fungal wheat pathogen Mycosphaerella graminicola reveals dispensome structure, chromosome plasticity, and stealth pathogenesis.</title>
        <authorList>
            <person name="Goodwin S.B."/>
            <person name="Ben M'barek S."/>
            <person name="Dhillon B."/>
            <person name="Wittenberg A.H.J."/>
            <person name="Crane C.F."/>
            <person name="Hane J.K."/>
            <person name="Foster A.J."/>
            <person name="Van der Lee T.A.J."/>
            <person name="Grimwood J."/>
            <person name="Aerts A."/>
            <person name="Antoniw J."/>
            <person name="Bailey A."/>
            <person name="Bluhm B."/>
            <person name="Bowler J."/>
            <person name="Bristow J."/>
            <person name="van der Burgt A."/>
            <person name="Canto-Canche B."/>
            <person name="Churchill A.C.L."/>
            <person name="Conde-Ferraez L."/>
            <person name="Cools H.J."/>
            <person name="Coutinho P.M."/>
            <person name="Csukai M."/>
            <person name="Dehal P."/>
            <person name="De Wit P."/>
            <person name="Donzelli B."/>
            <person name="van de Geest H.C."/>
            <person name="van Ham R.C.H.J."/>
            <person name="Hammond-Kosack K.E."/>
            <person name="Henrissat B."/>
            <person name="Kilian A."/>
            <person name="Kobayashi A.K."/>
            <person name="Koopmann E."/>
            <person name="Kourmpetis Y."/>
            <person name="Kuzniar A."/>
            <person name="Lindquist E."/>
            <person name="Lombard V."/>
            <person name="Maliepaard C."/>
            <person name="Martins N."/>
            <person name="Mehrabi R."/>
            <person name="Nap J.P.H."/>
            <person name="Ponomarenko A."/>
            <person name="Rudd J.J."/>
            <person name="Salamov A."/>
            <person name="Schmutz J."/>
            <person name="Schouten H.J."/>
            <person name="Shapiro H."/>
            <person name="Stergiopoulos I."/>
            <person name="Torriani S.F.F."/>
            <person name="Tu H."/>
            <person name="de Vries R.P."/>
            <person name="Waalwijk C."/>
            <person name="Ware S.B."/>
            <person name="Wiebenga A."/>
            <person name="Zwiers L.-H."/>
            <person name="Oliver R.P."/>
            <person name="Grigoriev I.V."/>
            <person name="Kema G.H.J."/>
        </authorList>
    </citation>
    <scope>NUCLEOTIDE SEQUENCE [LARGE SCALE GENOMIC DNA]</scope>
    <source>
        <strain evidence="2">CBS 115943 / IPO323</strain>
    </source>
</reference>
<dbReference type="Proteomes" id="UP000008062">
    <property type="component" value="Chromosome 7"/>
</dbReference>
<dbReference type="HOGENOM" id="CLU_028627_0_0_1"/>
<dbReference type="RefSeq" id="XP_003850975.1">
    <property type="nucleotide sequence ID" value="XM_003850927.1"/>
</dbReference>
<dbReference type="EMBL" id="CM001202">
    <property type="protein sequence ID" value="EGP85951.1"/>
    <property type="molecule type" value="Genomic_DNA"/>
</dbReference>
<gene>
    <name evidence="1" type="ORF">MYCGRDRAFT_45550</name>
</gene>
<dbReference type="PANTHER" id="PTHR37542">
    <property type="entry name" value="HELO DOMAIN-CONTAINING PROTEIN-RELATED"/>
    <property type="match status" value="1"/>
</dbReference>
<dbReference type="Gene3D" id="1.10.510.10">
    <property type="entry name" value="Transferase(Phosphotransferase) domain 1"/>
    <property type="match status" value="1"/>
</dbReference>
<evidence type="ECO:0008006" key="3">
    <source>
        <dbReference type="Google" id="ProtNLM"/>
    </source>
</evidence>